<dbReference type="RefSeq" id="WP_209647387.1">
    <property type="nucleotide sequence ID" value="NZ_JAGINW010000001.1"/>
</dbReference>
<evidence type="ECO:0000259" key="1">
    <source>
        <dbReference type="Pfam" id="PF08818"/>
    </source>
</evidence>
<dbReference type="Proteomes" id="UP001519332">
    <property type="component" value="Unassembled WGS sequence"/>
</dbReference>
<accession>A0ABS4U255</accession>
<feature type="domain" description="YdhG-like" evidence="1">
    <location>
        <begin position="20"/>
        <end position="111"/>
    </location>
</feature>
<name>A0ABS4U255_9PSEU</name>
<evidence type="ECO:0000313" key="3">
    <source>
        <dbReference type="Proteomes" id="UP001519332"/>
    </source>
</evidence>
<dbReference type="Pfam" id="PF08818">
    <property type="entry name" value="DUF1801"/>
    <property type="match status" value="1"/>
</dbReference>
<keyword evidence="3" id="KW-1185">Reference proteome</keyword>
<gene>
    <name evidence="2" type="ORF">JOF56_011112</name>
</gene>
<dbReference type="InterPro" id="IPR014922">
    <property type="entry name" value="YdhG-like"/>
</dbReference>
<sequence length="117" mass="13265">MVQSSAADVDTFLDEVTPERQAALRRIRQLCLQELTGFTESMQYGMPTYSRDGEGSFAFASQKQYISLYIRADVRDAHAPQLANHDMGKSCLRFRTPDKIDFDLLQSLLQATARKVD</sequence>
<protein>
    <submittedName>
        <fullName evidence="2">Uncharacterized protein YdhG (YjbR/CyaY superfamily)</fullName>
    </submittedName>
</protein>
<organism evidence="2 3">
    <name type="scientific">Kibdelosporangium banguiense</name>
    <dbReference type="NCBI Taxonomy" id="1365924"/>
    <lineage>
        <taxon>Bacteria</taxon>
        <taxon>Bacillati</taxon>
        <taxon>Actinomycetota</taxon>
        <taxon>Actinomycetes</taxon>
        <taxon>Pseudonocardiales</taxon>
        <taxon>Pseudonocardiaceae</taxon>
        <taxon>Kibdelosporangium</taxon>
    </lineage>
</organism>
<dbReference type="Gene3D" id="3.90.1150.200">
    <property type="match status" value="1"/>
</dbReference>
<dbReference type="EMBL" id="JAGINW010000001">
    <property type="protein sequence ID" value="MBP2330727.1"/>
    <property type="molecule type" value="Genomic_DNA"/>
</dbReference>
<comment type="caution">
    <text evidence="2">The sequence shown here is derived from an EMBL/GenBank/DDBJ whole genome shotgun (WGS) entry which is preliminary data.</text>
</comment>
<dbReference type="SUPFAM" id="SSF159888">
    <property type="entry name" value="YdhG-like"/>
    <property type="match status" value="1"/>
</dbReference>
<proteinExistence type="predicted"/>
<reference evidence="2 3" key="1">
    <citation type="submission" date="2021-03" db="EMBL/GenBank/DDBJ databases">
        <title>Sequencing the genomes of 1000 actinobacteria strains.</title>
        <authorList>
            <person name="Klenk H.-P."/>
        </authorList>
    </citation>
    <scope>NUCLEOTIDE SEQUENCE [LARGE SCALE GENOMIC DNA]</scope>
    <source>
        <strain evidence="2 3">DSM 46670</strain>
    </source>
</reference>
<evidence type="ECO:0000313" key="2">
    <source>
        <dbReference type="EMBL" id="MBP2330727.1"/>
    </source>
</evidence>